<dbReference type="SUPFAM" id="SSF51735">
    <property type="entry name" value="NAD(P)-binding Rossmann-fold domains"/>
    <property type="match status" value="1"/>
</dbReference>
<dbReference type="RefSeq" id="WP_069111664.1">
    <property type="nucleotide sequence ID" value="NZ_FNUC01000003.1"/>
</dbReference>
<dbReference type="InterPro" id="IPR036291">
    <property type="entry name" value="NAD(P)-bd_dom_sf"/>
</dbReference>
<dbReference type="AlphaFoldDB" id="A0A1H5MMI4"/>
<dbReference type="Gene3D" id="3.40.50.10860">
    <property type="entry name" value="Leucine Dehydrogenase, chain A, domain 1"/>
    <property type="match status" value="1"/>
</dbReference>
<evidence type="ECO:0000259" key="6">
    <source>
        <dbReference type="Pfam" id="PF08501"/>
    </source>
</evidence>
<gene>
    <name evidence="7" type="ORF">SAMN04488561_3285</name>
</gene>
<evidence type="ECO:0000259" key="5">
    <source>
        <dbReference type="Pfam" id="PF01488"/>
    </source>
</evidence>
<dbReference type="GO" id="GO:0009073">
    <property type="term" value="P:aromatic amino acid family biosynthetic process"/>
    <property type="evidence" value="ECO:0007669"/>
    <property type="project" value="UniProtKB-KW"/>
</dbReference>
<dbReference type="InterPro" id="IPR006151">
    <property type="entry name" value="Shikm_DH/Glu-tRNA_Rdtase"/>
</dbReference>
<dbReference type="GO" id="GO:0004764">
    <property type="term" value="F:shikimate 3-dehydrogenase (NADP+) activity"/>
    <property type="evidence" value="ECO:0007669"/>
    <property type="project" value="UniProtKB-EC"/>
</dbReference>
<keyword evidence="3" id="KW-0057">Aromatic amino acid biosynthesis</keyword>
<dbReference type="GO" id="GO:0019632">
    <property type="term" value="P:shikimate metabolic process"/>
    <property type="evidence" value="ECO:0007669"/>
    <property type="project" value="TreeGrafter"/>
</dbReference>
<feature type="domain" description="Shikimate dehydrogenase substrate binding N-terminal" evidence="6">
    <location>
        <begin position="20"/>
        <end position="100"/>
    </location>
</feature>
<dbReference type="Pfam" id="PF08501">
    <property type="entry name" value="Shikimate_dh_N"/>
    <property type="match status" value="1"/>
</dbReference>
<dbReference type="CDD" id="cd01065">
    <property type="entry name" value="NAD_bind_Shikimate_DH"/>
    <property type="match status" value="1"/>
</dbReference>
<sequence>MTATGAEITGRTGVYVHLSHPSTHVRTPQTFNRAFAERGIDVVAVSADVAPADLAATVDGLRGWRNLAGIGVTMPHKAAIAALCDELTPAAAAIGSANAIKRTEDGRLIGENTDGSGFVRGLTDHAIPVAGAHALVVGVGGAGRAVAWALAEAGVATLTLANRTAAKAEDLAAQLGAAHPGVAVAAGPPDPSGHTLVVNATSLGMRESDPLPVDPDRLAPRTVVAEIIMEPRETPLMRAAAGRGCVVQEGLPMLTSQIDLVVEYLGLGKGESRA</sequence>
<comment type="catalytic activity">
    <reaction evidence="4">
        <text>shikimate + NADP(+) = 3-dehydroshikimate + NADPH + H(+)</text>
        <dbReference type="Rhea" id="RHEA:17737"/>
        <dbReference type="ChEBI" id="CHEBI:15378"/>
        <dbReference type="ChEBI" id="CHEBI:16630"/>
        <dbReference type="ChEBI" id="CHEBI:36208"/>
        <dbReference type="ChEBI" id="CHEBI:57783"/>
        <dbReference type="ChEBI" id="CHEBI:58349"/>
        <dbReference type="EC" id="1.1.1.25"/>
    </reaction>
</comment>
<evidence type="ECO:0000256" key="2">
    <source>
        <dbReference type="ARBA" id="ARBA00012962"/>
    </source>
</evidence>
<dbReference type="PANTHER" id="PTHR21089">
    <property type="entry name" value="SHIKIMATE DEHYDROGENASE"/>
    <property type="match status" value="1"/>
</dbReference>
<dbReference type="GO" id="GO:0009423">
    <property type="term" value="P:chorismate biosynthetic process"/>
    <property type="evidence" value="ECO:0007669"/>
    <property type="project" value="UniProtKB-UniPathway"/>
</dbReference>
<dbReference type="PANTHER" id="PTHR21089:SF1">
    <property type="entry name" value="BIFUNCTIONAL 3-DEHYDROQUINATE DEHYDRATASE_SHIKIMATE DEHYDROGENASE, CHLOROPLASTIC"/>
    <property type="match status" value="1"/>
</dbReference>
<accession>A0A1H5MMI4</accession>
<feature type="domain" description="Quinate/shikimate 5-dehydrogenase/glutamyl-tRNA reductase" evidence="5">
    <location>
        <begin position="129"/>
        <end position="178"/>
    </location>
</feature>
<dbReference type="SUPFAM" id="SSF53223">
    <property type="entry name" value="Aminoacid dehydrogenase-like, N-terminal domain"/>
    <property type="match status" value="1"/>
</dbReference>
<keyword evidence="8" id="KW-1185">Reference proteome</keyword>
<proteinExistence type="predicted"/>
<evidence type="ECO:0000256" key="3">
    <source>
        <dbReference type="ARBA" id="ARBA00023141"/>
    </source>
</evidence>
<organism evidence="7 8">
    <name type="scientific">Jiangella alba</name>
    <dbReference type="NCBI Taxonomy" id="561176"/>
    <lineage>
        <taxon>Bacteria</taxon>
        <taxon>Bacillati</taxon>
        <taxon>Actinomycetota</taxon>
        <taxon>Actinomycetes</taxon>
        <taxon>Jiangellales</taxon>
        <taxon>Jiangellaceae</taxon>
        <taxon>Jiangella</taxon>
    </lineage>
</organism>
<dbReference type="InterPro" id="IPR046346">
    <property type="entry name" value="Aminoacid_DH-like_N_sf"/>
</dbReference>
<name>A0A1H5MMI4_9ACTN</name>
<dbReference type="EMBL" id="FNUC01000003">
    <property type="protein sequence ID" value="SEE90605.1"/>
    <property type="molecule type" value="Genomic_DNA"/>
</dbReference>
<dbReference type="InterPro" id="IPR013708">
    <property type="entry name" value="Shikimate_DH-bd_N"/>
</dbReference>
<dbReference type="UniPathway" id="UPA00053">
    <property type="reaction ID" value="UER00087"/>
</dbReference>
<evidence type="ECO:0000313" key="8">
    <source>
        <dbReference type="Proteomes" id="UP000181980"/>
    </source>
</evidence>
<dbReference type="STRING" id="561176.SAMN04488561_3285"/>
<dbReference type="GO" id="GO:0005829">
    <property type="term" value="C:cytosol"/>
    <property type="evidence" value="ECO:0007669"/>
    <property type="project" value="TreeGrafter"/>
</dbReference>
<dbReference type="OrthoDB" id="3609723at2"/>
<dbReference type="Proteomes" id="UP000181980">
    <property type="component" value="Unassembled WGS sequence"/>
</dbReference>
<dbReference type="Pfam" id="PF01488">
    <property type="entry name" value="Shikimate_DH"/>
    <property type="match status" value="1"/>
</dbReference>
<protein>
    <recommendedName>
        <fullName evidence="2">shikimate dehydrogenase (NADP(+))</fullName>
        <ecNumber evidence="2">1.1.1.25</ecNumber>
    </recommendedName>
</protein>
<evidence type="ECO:0000313" key="7">
    <source>
        <dbReference type="EMBL" id="SEE90605.1"/>
    </source>
</evidence>
<keyword evidence="3" id="KW-0028">Amino-acid biosynthesis</keyword>
<dbReference type="GO" id="GO:0050661">
    <property type="term" value="F:NADP binding"/>
    <property type="evidence" value="ECO:0007669"/>
    <property type="project" value="TreeGrafter"/>
</dbReference>
<reference evidence="8" key="1">
    <citation type="submission" date="2016-10" db="EMBL/GenBank/DDBJ databases">
        <authorList>
            <person name="Varghese N."/>
            <person name="Submissions S."/>
        </authorList>
    </citation>
    <scope>NUCLEOTIDE SEQUENCE [LARGE SCALE GENOMIC DNA]</scope>
    <source>
        <strain evidence="8">DSM 45237</strain>
    </source>
</reference>
<dbReference type="EC" id="1.1.1.25" evidence="2"/>
<evidence type="ECO:0000256" key="4">
    <source>
        <dbReference type="ARBA" id="ARBA00049442"/>
    </source>
</evidence>
<evidence type="ECO:0000256" key="1">
    <source>
        <dbReference type="ARBA" id="ARBA00004871"/>
    </source>
</evidence>
<dbReference type="Gene3D" id="3.40.50.720">
    <property type="entry name" value="NAD(P)-binding Rossmann-like Domain"/>
    <property type="match status" value="1"/>
</dbReference>
<dbReference type="InterPro" id="IPR022893">
    <property type="entry name" value="Shikimate_DH_fam"/>
</dbReference>
<comment type="pathway">
    <text evidence="1">Metabolic intermediate biosynthesis; chorismate biosynthesis; chorismate from D-erythrose 4-phosphate and phosphoenolpyruvate: step 4/7.</text>
</comment>